<dbReference type="EMBL" id="JBANAX010000458">
    <property type="protein sequence ID" value="KAL1208112.1"/>
    <property type="molecule type" value="Genomic_DNA"/>
</dbReference>
<proteinExistence type="predicted"/>
<comment type="caution">
    <text evidence="1">The sequence shown here is derived from an EMBL/GenBank/DDBJ whole genome shotgun (WGS) entry which is preliminary data.</text>
</comment>
<gene>
    <name evidence="1" type="ORF">V5N11_010088</name>
</gene>
<organism evidence="1 2">
    <name type="scientific">Cardamine amara subsp. amara</name>
    <dbReference type="NCBI Taxonomy" id="228776"/>
    <lineage>
        <taxon>Eukaryota</taxon>
        <taxon>Viridiplantae</taxon>
        <taxon>Streptophyta</taxon>
        <taxon>Embryophyta</taxon>
        <taxon>Tracheophyta</taxon>
        <taxon>Spermatophyta</taxon>
        <taxon>Magnoliopsida</taxon>
        <taxon>eudicotyledons</taxon>
        <taxon>Gunneridae</taxon>
        <taxon>Pentapetalae</taxon>
        <taxon>rosids</taxon>
        <taxon>malvids</taxon>
        <taxon>Brassicales</taxon>
        <taxon>Brassicaceae</taxon>
        <taxon>Cardamineae</taxon>
        <taxon>Cardamine</taxon>
    </lineage>
</organism>
<dbReference type="AlphaFoldDB" id="A0ABD1AMV5"/>
<keyword evidence="2" id="KW-1185">Reference proteome</keyword>
<accession>A0ABD1AMV5</accession>
<protein>
    <submittedName>
        <fullName evidence="1">Uncharacterized protein</fullName>
    </submittedName>
</protein>
<sequence>MEVSNGKSTVFWYDHWYSLGRLIDITGEIGFIDLGIPKLSTVESVLCTQRRKRHRVEIWNRVENTY</sequence>
<evidence type="ECO:0000313" key="2">
    <source>
        <dbReference type="Proteomes" id="UP001558713"/>
    </source>
</evidence>
<evidence type="ECO:0000313" key="1">
    <source>
        <dbReference type="EMBL" id="KAL1208112.1"/>
    </source>
</evidence>
<dbReference type="Proteomes" id="UP001558713">
    <property type="component" value="Unassembled WGS sequence"/>
</dbReference>
<name>A0ABD1AMV5_CARAN</name>
<reference evidence="1 2" key="1">
    <citation type="submission" date="2024-04" db="EMBL/GenBank/DDBJ databases">
        <title>Genome assembly C_amara_ONT_v2.</title>
        <authorList>
            <person name="Yant L."/>
            <person name="Moore C."/>
            <person name="Slenker M."/>
        </authorList>
    </citation>
    <scope>NUCLEOTIDE SEQUENCE [LARGE SCALE GENOMIC DNA]</scope>
    <source>
        <tissue evidence="1">Leaf</tissue>
    </source>
</reference>